<accession>A0ACD0NTR2</accession>
<reference evidence="1 2" key="1">
    <citation type="journal article" date="2018" name="Mol. Biol. Evol.">
        <title>Broad Genomic Sampling Reveals a Smut Pathogenic Ancestry of the Fungal Clade Ustilaginomycotina.</title>
        <authorList>
            <person name="Kijpornyongpan T."/>
            <person name="Mondo S.J."/>
            <person name="Barry K."/>
            <person name="Sandor L."/>
            <person name="Lee J."/>
            <person name="Lipzen A."/>
            <person name="Pangilinan J."/>
            <person name="LaButti K."/>
            <person name="Hainaut M."/>
            <person name="Henrissat B."/>
            <person name="Grigoriev I.V."/>
            <person name="Spatafora J.W."/>
            <person name="Aime M.C."/>
        </authorList>
    </citation>
    <scope>NUCLEOTIDE SEQUENCE [LARGE SCALE GENOMIC DNA]</scope>
    <source>
        <strain evidence="1 2">SA 807</strain>
    </source>
</reference>
<organism evidence="1 2">
    <name type="scientific">Violaceomyces palustris</name>
    <dbReference type="NCBI Taxonomy" id="1673888"/>
    <lineage>
        <taxon>Eukaryota</taxon>
        <taxon>Fungi</taxon>
        <taxon>Dikarya</taxon>
        <taxon>Basidiomycota</taxon>
        <taxon>Ustilaginomycotina</taxon>
        <taxon>Ustilaginomycetes</taxon>
        <taxon>Violaceomycetales</taxon>
        <taxon>Violaceomycetaceae</taxon>
        <taxon>Violaceomyces</taxon>
    </lineage>
</organism>
<keyword evidence="2" id="KW-1185">Reference proteome</keyword>
<protein>
    <submittedName>
        <fullName evidence="1">Uncharacterized protein</fullName>
    </submittedName>
</protein>
<dbReference type="Proteomes" id="UP000245626">
    <property type="component" value="Unassembled WGS sequence"/>
</dbReference>
<evidence type="ECO:0000313" key="2">
    <source>
        <dbReference type="Proteomes" id="UP000245626"/>
    </source>
</evidence>
<sequence length="1048" mass="118017">MIQTPTPIQIKSFHQQQEVFPRVQQVTTTTTTTKAESKNLFIKPASGDSSPSCVEEEKEKTTTKTTSPSRQGTGVASEEEEGVRYHGPNYPEDLLPKVPTTSLDSVERLEVDSKTPDNWLERDPNQIRLTGKHPLNCEPPIAKLFQQGFLTPQNLFYVRSHGAVPKFPELHKTPMTSSEVSAESPGFDREIVEDNWRLRVHGLVEREIEFSIQDLKRLFKVVTLPVTLVCAGNRRKEQNVVKKGLGFNWGAAGVSTGLFTGVYLHEVLEYCKPIKPTTAFPSYSKGAAGRSRHVIFEGGDLLPKGKYGTSQRIHHCLDRSKAMMIAWGINGEKLSPDHGFPLRLIVPGQIGGRMVKWLNRIEVSEMESQHHLHFWDNKVLPTQVDDVRAREEEGWWKDPRYIINDLNVNAAICHPDNDQILKVFQDSETNRYLGRFTNEEEGLVEPKDHVEIKGYVYTGGGKRINRVEICFDDQGRDWRITELDHPEDLYRLNVIEDHPFYGTLDLSESEMSYAWSFWSFKVPISELFGCNVISVRAMDEGLAMMPRDMYWNATSMMNNWWFRVKVERQEEEGGSQSLKFLHPTVAGNESGGWMEAMKSKGLNPQYPTFSSPSNGKVEEDSNPSAGGEERPNPSPSEVGEQEKPSSSIEESMKSMTLPEKFSNLISMSQFKEMSERPGAAIFSVHGQVYDGAEFLELHPGGGESITLVNGEDATEDFMAIHSLDGKKQLAKYHIGTLVDEEGKDSIGKRDEKEEKEDPTSPFLEPKKWKKVTLAEKRIISHDSRIFRFSFDQDSDPSKRLLGLPCGKHLFLRVKDSNGNYVQRAYTPFSGDELRGSVEILIKIYFPSQREGGGGEGGEHDGGKMTMLLESLQVGDEVVEVKGPFGSFQYLGDSKVSWKTQKERSVDRFVMIAGGSGITPIWSTLKGLSKDLERGETESDRDHQKVWILDGNRKEEDILAREQLQEVVDSSSGRIKIHHVLSDPGVGESWQGGRGRIDLDLIKNRLPLPSSDQSSSMMALVCGPPAMEKSVRENLKILGWDLEKDVVFF</sequence>
<gene>
    <name evidence="1" type="ORF">IE53DRAFT_159594</name>
</gene>
<name>A0ACD0NTR2_9BASI</name>
<evidence type="ECO:0000313" key="1">
    <source>
        <dbReference type="EMBL" id="PWN49198.1"/>
    </source>
</evidence>
<dbReference type="EMBL" id="KZ820083">
    <property type="protein sequence ID" value="PWN49198.1"/>
    <property type="molecule type" value="Genomic_DNA"/>
</dbReference>
<proteinExistence type="predicted"/>